<evidence type="ECO:0000313" key="2">
    <source>
        <dbReference type="EMBL" id="TGO02693.1"/>
    </source>
</evidence>
<feature type="region of interest" description="Disordered" evidence="1">
    <location>
        <begin position="59"/>
        <end position="110"/>
    </location>
</feature>
<comment type="caution">
    <text evidence="2">The sequence shown here is derived from an EMBL/GenBank/DDBJ whole genome shotgun (WGS) entry which is preliminary data.</text>
</comment>
<proteinExistence type="predicted"/>
<evidence type="ECO:0000313" key="3">
    <source>
        <dbReference type="Proteomes" id="UP000030428"/>
    </source>
</evidence>
<dbReference type="Proteomes" id="UP000030428">
    <property type="component" value="Unassembled WGS sequence"/>
</dbReference>
<feature type="non-terminal residue" evidence="2">
    <location>
        <position position="1"/>
    </location>
</feature>
<reference evidence="2 3" key="1">
    <citation type="journal article" date="2016" name="Front. Microbiol.">
        <title>Single-Cell (Meta-)Genomics of a Dimorphic Candidatus Thiomargarita nelsonii Reveals Genomic Plasticity.</title>
        <authorList>
            <person name="Flood B.E."/>
            <person name="Fliss P."/>
            <person name="Jones D.S."/>
            <person name="Dick G.J."/>
            <person name="Jain S."/>
            <person name="Kaster A.K."/>
            <person name="Winkel M."/>
            <person name="Mussmann M."/>
            <person name="Bailey J."/>
        </authorList>
    </citation>
    <scope>NUCLEOTIDE SEQUENCE [LARGE SCALE GENOMIC DNA]</scope>
    <source>
        <strain evidence="2">Hydrate Ridge</strain>
    </source>
</reference>
<name>A0A4E0QNP3_9GAMM</name>
<organism evidence="2 3">
    <name type="scientific">Candidatus Thiomargarita nelsonii</name>
    <dbReference type="NCBI Taxonomy" id="1003181"/>
    <lineage>
        <taxon>Bacteria</taxon>
        <taxon>Pseudomonadati</taxon>
        <taxon>Pseudomonadota</taxon>
        <taxon>Gammaproteobacteria</taxon>
        <taxon>Thiotrichales</taxon>
        <taxon>Thiotrichaceae</taxon>
        <taxon>Thiomargarita</taxon>
    </lineage>
</organism>
<accession>A0A4E0QNP3</accession>
<evidence type="ECO:0000256" key="1">
    <source>
        <dbReference type="SAM" id="MobiDB-lite"/>
    </source>
</evidence>
<gene>
    <name evidence="2" type="ORF">PN36_20335</name>
</gene>
<sequence>CKYENLVLVHIHCHDKIHREHGKQKRKLCKGTREYDELVKKGIFVSPEVEAKYPDIAKMRKGPETNKGSSKILRLGNDPGIINRDKDTVPSETHSNEDKKQKIPPVRNLK</sequence>
<dbReference type="AlphaFoldDB" id="A0A4E0QNP3"/>
<protein>
    <submittedName>
        <fullName evidence="2">Uncharacterized protein</fullName>
    </submittedName>
</protein>
<dbReference type="EMBL" id="JSZA02000088">
    <property type="protein sequence ID" value="TGO02693.1"/>
    <property type="molecule type" value="Genomic_DNA"/>
</dbReference>
<feature type="compositionally biased region" description="Basic and acidic residues" evidence="1">
    <location>
        <begin position="83"/>
        <end position="101"/>
    </location>
</feature>
<keyword evidence="3" id="KW-1185">Reference proteome</keyword>